<dbReference type="Gene3D" id="3.40.50.2300">
    <property type="match status" value="1"/>
</dbReference>
<evidence type="ECO:0000313" key="8">
    <source>
        <dbReference type="EMBL" id="MDP9843054.1"/>
    </source>
</evidence>
<dbReference type="PANTHER" id="PTHR43214:SF24">
    <property type="entry name" value="TRANSCRIPTIONAL REGULATORY PROTEIN NARL-RELATED"/>
    <property type="match status" value="1"/>
</dbReference>
<evidence type="ECO:0000313" key="9">
    <source>
        <dbReference type="Proteomes" id="UP001225356"/>
    </source>
</evidence>
<evidence type="ECO:0000259" key="7">
    <source>
        <dbReference type="PROSITE" id="PS50110"/>
    </source>
</evidence>
<dbReference type="SUPFAM" id="SSF52172">
    <property type="entry name" value="CheY-like"/>
    <property type="match status" value="1"/>
</dbReference>
<keyword evidence="9" id="KW-1185">Reference proteome</keyword>
<protein>
    <submittedName>
        <fullName evidence="8">DNA-binding NarL/FixJ family response regulator</fullName>
    </submittedName>
</protein>
<dbReference type="InterPro" id="IPR016032">
    <property type="entry name" value="Sig_transdc_resp-reg_C-effctor"/>
</dbReference>
<dbReference type="PRINTS" id="PR00038">
    <property type="entry name" value="HTHLUXR"/>
</dbReference>
<dbReference type="SMART" id="SM00421">
    <property type="entry name" value="HTH_LUXR"/>
    <property type="match status" value="1"/>
</dbReference>
<evidence type="ECO:0000256" key="2">
    <source>
        <dbReference type="ARBA" id="ARBA00023015"/>
    </source>
</evidence>
<dbReference type="EMBL" id="JAUSQU010000001">
    <property type="protein sequence ID" value="MDP9843054.1"/>
    <property type="molecule type" value="Genomic_DNA"/>
</dbReference>
<dbReference type="SMART" id="SM00448">
    <property type="entry name" value="REC"/>
    <property type="match status" value="1"/>
</dbReference>
<keyword evidence="1 5" id="KW-0597">Phosphoprotein</keyword>
<dbReference type="CDD" id="cd06170">
    <property type="entry name" value="LuxR_C_like"/>
    <property type="match status" value="1"/>
</dbReference>
<feature type="modified residue" description="4-aspartylphosphate" evidence="5">
    <location>
        <position position="59"/>
    </location>
</feature>
<dbReference type="SUPFAM" id="SSF46894">
    <property type="entry name" value="C-terminal effector domain of the bipartite response regulators"/>
    <property type="match status" value="1"/>
</dbReference>
<dbReference type="Pfam" id="PF00072">
    <property type="entry name" value="Response_reg"/>
    <property type="match status" value="1"/>
</dbReference>
<dbReference type="PROSITE" id="PS50043">
    <property type="entry name" value="HTH_LUXR_2"/>
    <property type="match status" value="1"/>
</dbReference>
<evidence type="ECO:0000256" key="3">
    <source>
        <dbReference type="ARBA" id="ARBA00023125"/>
    </source>
</evidence>
<reference evidence="8 9" key="1">
    <citation type="submission" date="2023-07" db="EMBL/GenBank/DDBJ databases">
        <title>Sequencing the genomes of 1000 actinobacteria strains.</title>
        <authorList>
            <person name="Klenk H.-P."/>
        </authorList>
    </citation>
    <scope>NUCLEOTIDE SEQUENCE [LARGE SCALE GENOMIC DNA]</scope>
    <source>
        <strain evidence="8 9">DSM 46740</strain>
    </source>
</reference>
<comment type="caution">
    <text evidence="8">The sequence shown here is derived from an EMBL/GenBank/DDBJ whole genome shotgun (WGS) entry which is preliminary data.</text>
</comment>
<dbReference type="PROSITE" id="PS50110">
    <property type="entry name" value="RESPONSE_REGULATORY"/>
    <property type="match status" value="1"/>
</dbReference>
<dbReference type="InterPro" id="IPR058245">
    <property type="entry name" value="NreC/VraR/RcsB-like_REC"/>
</dbReference>
<keyword evidence="2" id="KW-0805">Transcription regulation</keyword>
<keyword evidence="4" id="KW-0804">Transcription</keyword>
<evidence type="ECO:0000256" key="1">
    <source>
        <dbReference type="ARBA" id="ARBA00022553"/>
    </source>
</evidence>
<dbReference type="Proteomes" id="UP001225356">
    <property type="component" value="Unassembled WGS sequence"/>
</dbReference>
<dbReference type="InterPro" id="IPR039420">
    <property type="entry name" value="WalR-like"/>
</dbReference>
<gene>
    <name evidence="8" type="ORF">J2853_002265</name>
</gene>
<evidence type="ECO:0000256" key="4">
    <source>
        <dbReference type="ARBA" id="ARBA00023163"/>
    </source>
</evidence>
<keyword evidence="3 8" id="KW-0238">DNA-binding</keyword>
<dbReference type="PANTHER" id="PTHR43214">
    <property type="entry name" value="TWO-COMPONENT RESPONSE REGULATOR"/>
    <property type="match status" value="1"/>
</dbReference>
<dbReference type="CDD" id="cd17535">
    <property type="entry name" value="REC_NarL-like"/>
    <property type="match status" value="1"/>
</dbReference>
<evidence type="ECO:0000259" key="6">
    <source>
        <dbReference type="PROSITE" id="PS50043"/>
    </source>
</evidence>
<feature type="domain" description="HTH luxR-type" evidence="6">
    <location>
        <begin position="149"/>
        <end position="214"/>
    </location>
</feature>
<sequence length="219" mass="23229">MNDPLPIRVVVADDHPVFRSGLRTLVQESPLLEYLGEASGGEQVIALCREREPDVVLMDIRMPGVGGIEATRQIIAGQPAVGVLMLTMLEDDTSMFAALRAGARGYVLKGAAPDEIIRAITAVAAGEALFGAAVATRIASFLQPDLRGRDHPFPALSSRERDILDLLAAGRSNAAIAARLALSEKTVRNNVSNIFAKLQVADRPDAIVKAREAGLGSPD</sequence>
<proteinExistence type="predicted"/>
<dbReference type="Pfam" id="PF00196">
    <property type="entry name" value="GerE"/>
    <property type="match status" value="1"/>
</dbReference>
<dbReference type="RefSeq" id="WP_307556994.1">
    <property type="nucleotide sequence ID" value="NZ_JAUSQU010000001.1"/>
</dbReference>
<dbReference type="InterPro" id="IPR000792">
    <property type="entry name" value="Tscrpt_reg_LuxR_C"/>
</dbReference>
<name>A0ABT9QAT8_9ACTN</name>
<dbReference type="PROSITE" id="PS00622">
    <property type="entry name" value="HTH_LUXR_1"/>
    <property type="match status" value="1"/>
</dbReference>
<dbReference type="InterPro" id="IPR011006">
    <property type="entry name" value="CheY-like_superfamily"/>
</dbReference>
<dbReference type="InterPro" id="IPR001789">
    <property type="entry name" value="Sig_transdc_resp-reg_receiver"/>
</dbReference>
<feature type="domain" description="Response regulatory" evidence="7">
    <location>
        <begin position="8"/>
        <end position="124"/>
    </location>
</feature>
<dbReference type="GO" id="GO:0003677">
    <property type="term" value="F:DNA binding"/>
    <property type="evidence" value="ECO:0007669"/>
    <property type="project" value="UniProtKB-KW"/>
</dbReference>
<organism evidence="8 9">
    <name type="scientific">Streptosporangium lutulentum</name>
    <dbReference type="NCBI Taxonomy" id="1461250"/>
    <lineage>
        <taxon>Bacteria</taxon>
        <taxon>Bacillati</taxon>
        <taxon>Actinomycetota</taxon>
        <taxon>Actinomycetes</taxon>
        <taxon>Streptosporangiales</taxon>
        <taxon>Streptosporangiaceae</taxon>
        <taxon>Streptosporangium</taxon>
    </lineage>
</organism>
<evidence type="ECO:0000256" key="5">
    <source>
        <dbReference type="PROSITE-ProRule" id="PRU00169"/>
    </source>
</evidence>
<accession>A0ABT9QAT8</accession>